<feature type="transmembrane region" description="Helical" evidence="10">
    <location>
        <begin position="224"/>
        <end position="246"/>
    </location>
</feature>
<dbReference type="STRING" id="5539.A0A3E2HMH1"/>
<feature type="non-terminal residue" evidence="11">
    <location>
        <position position="1"/>
    </location>
</feature>
<feature type="transmembrane region" description="Helical" evidence="10">
    <location>
        <begin position="45"/>
        <end position="67"/>
    </location>
</feature>
<comment type="caution">
    <text evidence="11">The sequence shown here is derived from an EMBL/GenBank/DDBJ whole genome shotgun (WGS) entry which is preliminary data.</text>
</comment>
<evidence type="ECO:0000256" key="2">
    <source>
        <dbReference type="ARBA" id="ARBA00008335"/>
    </source>
</evidence>
<dbReference type="OrthoDB" id="199930at2759"/>
<gene>
    <name evidence="11" type="ORF">B7463_g1786</name>
</gene>
<evidence type="ECO:0000256" key="7">
    <source>
        <dbReference type="ARBA" id="ARBA00023136"/>
    </source>
</evidence>
<protein>
    <recommendedName>
        <fullName evidence="8">Probable transporter MCH1</fullName>
    </recommendedName>
</protein>
<keyword evidence="4" id="KW-0926">Vacuole</keyword>
<dbReference type="EMBL" id="NCSJ02000019">
    <property type="protein sequence ID" value="RFU34576.1"/>
    <property type="molecule type" value="Genomic_DNA"/>
</dbReference>
<feature type="transmembrane region" description="Helical" evidence="10">
    <location>
        <begin position="186"/>
        <end position="204"/>
    </location>
</feature>
<keyword evidence="7 10" id="KW-0472">Membrane</keyword>
<feature type="non-terminal residue" evidence="11">
    <location>
        <position position="575"/>
    </location>
</feature>
<comment type="subcellular location">
    <subcellularLocation>
        <location evidence="1">Vacuole membrane</location>
        <topology evidence="1">Multi-pass membrane protein</topology>
    </subcellularLocation>
</comment>
<reference evidence="11 12" key="1">
    <citation type="submission" date="2018-05" db="EMBL/GenBank/DDBJ databases">
        <title>Draft genome sequence of Scytalidium lignicola DSM 105466, a ubiquitous saprotrophic fungus.</title>
        <authorList>
            <person name="Buettner E."/>
            <person name="Gebauer A.M."/>
            <person name="Hofrichter M."/>
            <person name="Liers C."/>
            <person name="Kellner H."/>
        </authorList>
    </citation>
    <scope>NUCLEOTIDE SEQUENCE [LARGE SCALE GENOMIC DNA]</scope>
    <source>
        <strain evidence="11 12">DSM 105466</strain>
    </source>
</reference>
<feature type="region of interest" description="Disordered" evidence="9">
    <location>
        <begin position="282"/>
        <end position="309"/>
    </location>
</feature>
<dbReference type="SUPFAM" id="SSF103473">
    <property type="entry name" value="MFS general substrate transporter"/>
    <property type="match status" value="1"/>
</dbReference>
<dbReference type="AlphaFoldDB" id="A0A3E2HMH1"/>
<organism evidence="11 12">
    <name type="scientific">Scytalidium lignicola</name>
    <name type="common">Hyphomycete</name>
    <dbReference type="NCBI Taxonomy" id="5539"/>
    <lineage>
        <taxon>Eukaryota</taxon>
        <taxon>Fungi</taxon>
        <taxon>Dikarya</taxon>
        <taxon>Ascomycota</taxon>
        <taxon>Pezizomycotina</taxon>
        <taxon>Leotiomycetes</taxon>
        <taxon>Leotiomycetes incertae sedis</taxon>
        <taxon>Scytalidium</taxon>
    </lineage>
</organism>
<keyword evidence="3" id="KW-0813">Transport</keyword>
<evidence type="ECO:0000256" key="8">
    <source>
        <dbReference type="ARBA" id="ARBA00039330"/>
    </source>
</evidence>
<feature type="compositionally biased region" description="Low complexity" evidence="9">
    <location>
        <begin position="16"/>
        <end position="26"/>
    </location>
</feature>
<feature type="transmembrane region" description="Helical" evidence="10">
    <location>
        <begin position="543"/>
        <end position="562"/>
    </location>
</feature>
<evidence type="ECO:0000256" key="10">
    <source>
        <dbReference type="SAM" id="Phobius"/>
    </source>
</evidence>
<feature type="region of interest" description="Disordered" evidence="9">
    <location>
        <begin position="1"/>
        <end position="34"/>
    </location>
</feature>
<feature type="transmembrane region" description="Helical" evidence="10">
    <location>
        <begin position="79"/>
        <end position="100"/>
    </location>
</feature>
<keyword evidence="6 10" id="KW-1133">Transmembrane helix</keyword>
<dbReference type="GO" id="GO:0022857">
    <property type="term" value="F:transmembrane transporter activity"/>
    <property type="evidence" value="ECO:0007669"/>
    <property type="project" value="InterPro"/>
</dbReference>
<dbReference type="Pfam" id="PF07690">
    <property type="entry name" value="MFS_1"/>
    <property type="match status" value="1"/>
</dbReference>
<dbReference type="Proteomes" id="UP000258309">
    <property type="component" value="Unassembled WGS sequence"/>
</dbReference>
<feature type="transmembrane region" description="Helical" evidence="10">
    <location>
        <begin position="112"/>
        <end position="131"/>
    </location>
</feature>
<accession>A0A3E2HMH1</accession>
<dbReference type="PANTHER" id="PTHR21576:SF45">
    <property type="entry name" value="TRANSPORTER MCH1-RELATED"/>
    <property type="match status" value="1"/>
</dbReference>
<dbReference type="OMA" id="PTMWWLA"/>
<evidence type="ECO:0000256" key="4">
    <source>
        <dbReference type="ARBA" id="ARBA00022554"/>
    </source>
</evidence>
<feature type="compositionally biased region" description="Acidic residues" evidence="9">
    <location>
        <begin position="295"/>
        <end position="309"/>
    </location>
</feature>
<dbReference type="PANTHER" id="PTHR21576">
    <property type="entry name" value="UNCHARACTERIZED NODULIN-LIKE PROTEIN"/>
    <property type="match status" value="1"/>
</dbReference>
<evidence type="ECO:0000313" key="11">
    <source>
        <dbReference type="EMBL" id="RFU34576.1"/>
    </source>
</evidence>
<dbReference type="CDD" id="cd17354">
    <property type="entry name" value="MFS_Mch1p_like"/>
    <property type="match status" value="1"/>
</dbReference>
<feature type="transmembrane region" description="Helical" evidence="10">
    <location>
        <begin position="151"/>
        <end position="174"/>
    </location>
</feature>
<feature type="transmembrane region" description="Helical" evidence="10">
    <location>
        <begin position="494"/>
        <end position="515"/>
    </location>
</feature>
<feature type="transmembrane region" description="Helical" evidence="10">
    <location>
        <begin position="430"/>
        <end position="453"/>
    </location>
</feature>
<keyword evidence="12" id="KW-1185">Reference proteome</keyword>
<proteinExistence type="inferred from homology"/>
<name>A0A3E2HMH1_SCYLI</name>
<evidence type="ECO:0000256" key="1">
    <source>
        <dbReference type="ARBA" id="ARBA00004128"/>
    </source>
</evidence>
<evidence type="ECO:0000256" key="6">
    <source>
        <dbReference type="ARBA" id="ARBA00022989"/>
    </source>
</evidence>
<evidence type="ECO:0000256" key="9">
    <source>
        <dbReference type="SAM" id="MobiDB-lite"/>
    </source>
</evidence>
<evidence type="ECO:0000313" key="12">
    <source>
        <dbReference type="Proteomes" id="UP000258309"/>
    </source>
</evidence>
<evidence type="ECO:0000256" key="5">
    <source>
        <dbReference type="ARBA" id="ARBA00022692"/>
    </source>
</evidence>
<dbReference type="Gene3D" id="1.20.1250.20">
    <property type="entry name" value="MFS general substrate transporter like domains"/>
    <property type="match status" value="1"/>
</dbReference>
<dbReference type="GO" id="GO:0000329">
    <property type="term" value="C:fungal-type vacuole membrane"/>
    <property type="evidence" value="ECO:0007669"/>
    <property type="project" value="TreeGrafter"/>
</dbReference>
<sequence length="575" mass="62480">MVSTSTPLVNHDRDSSPAGSFSSSADSPERVTNEERQRQNDIIRYISFGSAILSCLCAGSITAYSLYGHLFQERLHYTQLQVNIVVIAAELAMYLPVPLFGYLCDRIGPAPLSFLAGILFAFGYLLAGLSYRSGASKIDGLTHERGWPMETMVLAFVIIGMATTCMYISAITTCAKNFGRGKYRGLALACPIAGFGLSGMWLSQVGSRIFYERNRDGSTGDVDVFKFFLFLAIALLAAGLLGTVLLKIVDEDELIDEAVEELERSGLLEDSEFFRNSSRGTGGYGTIENGTTGANEDDSDLENAMDDEEEEKRKKTWLLNGETRRFLKDHTMWLTAAGFFFVSGPGEAFITNLGTIIGTLYPPSSGPTIPTTAATHVSVVAVTSTVARILLGTLTDILAPVSTGRHFASAANSLSSLPPRTEKKFTVSRVAFLIFSGVILSAGQVILASGWVQNHGERFWVVSALIGSGYGALFSLTPLVITVIWGVENFGTNWGIVAMVPALGATLWGVVYSKFYQWAADHSSYERDAGDVMCYGKECYAPTFWGMAVSVWVGCALWLWAWKGRDGWSKRGIPI</sequence>
<evidence type="ECO:0000256" key="3">
    <source>
        <dbReference type="ARBA" id="ARBA00022448"/>
    </source>
</evidence>
<dbReference type="InterPro" id="IPR011701">
    <property type="entry name" value="MFS"/>
</dbReference>
<comment type="similarity">
    <text evidence="2">Belongs to the major facilitator superfamily.</text>
</comment>
<keyword evidence="5 10" id="KW-0812">Transmembrane</keyword>
<dbReference type="InterPro" id="IPR036259">
    <property type="entry name" value="MFS_trans_sf"/>
</dbReference>
<feature type="transmembrane region" description="Helical" evidence="10">
    <location>
        <begin position="459"/>
        <end position="487"/>
    </location>
</feature>